<sequence length="41" mass="4616">MTRVVELRRQQPGAARDLRGAADLEREHVDSKYFPANMGSS</sequence>
<protein>
    <submittedName>
        <fullName evidence="2">Uncharacterized protein</fullName>
    </submittedName>
</protein>
<evidence type="ECO:0000256" key="1">
    <source>
        <dbReference type="SAM" id="MobiDB-lite"/>
    </source>
</evidence>
<gene>
    <name evidence="2" type="ORF">MJO55_29075</name>
</gene>
<keyword evidence="2" id="KW-0614">Plasmid</keyword>
<evidence type="ECO:0000313" key="3">
    <source>
        <dbReference type="Proteomes" id="UP001055159"/>
    </source>
</evidence>
<reference evidence="2" key="1">
    <citation type="submission" date="2022-08" db="EMBL/GenBank/DDBJ databases">
        <title>Whole genome sequencing of non-tuberculosis mycobacteria type-strains.</title>
        <authorList>
            <person name="Igarashi Y."/>
            <person name="Osugi A."/>
            <person name="Mitarai S."/>
        </authorList>
    </citation>
    <scope>NUCLEOTIDE SEQUENCE</scope>
    <source>
        <strain evidence="2">JCM 16372</strain>
    </source>
</reference>
<keyword evidence="3" id="KW-1185">Reference proteome</keyword>
<geneLocation type="plasmid" evidence="2 3">
    <name>unnamed</name>
</geneLocation>
<name>A0ABY5TSR1_9MYCO</name>
<proteinExistence type="predicted"/>
<accession>A0ABY5TSR1</accession>
<dbReference type="RefSeq" id="WP_262875842.1">
    <property type="nucleotide sequence ID" value="NZ_CP092428.2"/>
</dbReference>
<evidence type="ECO:0000313" key="2">
    <source>
        <dbReference type="EMBL" id="UVY95906.1"/>
    </source>
</evidence>
<dbReference type="EMBL" id="CP092428">
    <property type="protein sequence ID" value="UVY95906.1"/>
    <property type="molecule type" value="Genomic_DNA"/>
</dbReference>
<dbReference type="Proteomes" id="UP001055159">
    <property type="component" value="Plasmid unnamed"/>
</dbReference>
<organism evidence="2 3">
    <name type="scientific">Mycolicibacterium rufum</name>
    <dbReference type="NCBI Taxonomy" id="318424"/>
    <lineage>
        <taxon>Bacteria</taxon>
        <taxon>Bacillati</taxon>
        <taxon>Actinomycetota</taxon>
        <taxon>Actinomycetes</taxon>
        <taxon>Mycobacteriales</taxon>
        <taxon>Mycobacteriaceae</taxon>
        <taxon>Mycolicibacterium</taxon>
    </lineage>
</organism>
<feature type="region of interest" description="Disordered" evidence="1">
    <location>
        <begin position="1"/>
        <end position="23"/>
    </location>
</feature>